<dbReference type="AlphaFoldDB" id="A0A4C1XUT6"/>
<organism evidence="2 3">
    <name type="scientific">Eumeta variegata</name>
    <name type="common">Bagworm moth</name>
    <name type="synonym">Eumeta japonica</name>
    <dbReference type="NCBI Taxonomy" id="151549"/>
    <lineage>
        <taxon>Eukaryota</taxon>
        <taxon>Metazoa</taxon>
        <taxon>Ecdysozoa</taxon>
        <taxon>Arthropoda</taxon>
        <taxon>Hexapoda</taxon>
        <taxon>Insecta</taxon>
        <taxon>Pterygota</taxon>
        <taxon>Neoptera</taxon>
        <taxon>Endopterygota</taxon>
        <taxon>Lepidoptera</taxon>
        <taxon>Glossata</taxon>
        <taxon>Ditrysia</taxon>
        <taxon>Tineoidea</taxon>
        <taxon>Psychidae</taxon>
        <taxon>Oiketicinae</taxon>
        <taxon>Eumeta</taxon>
    </lineage>
</organism>
<accession>A0A4C1XUT6</accession>
<feature type="compositionally biased region" description="Basic and acidic residues" evidence="1">
    <location>
        <begin position="45"/>
        <end position="55"/>
    </location>
</feature>
<keyword evidence="3" id="KW-1185">Reference proteome</keyword>
<evidence type="ECO:0000313" key="2">
    <source>
        <dbReference type="EMBL" id="GBP65977.1"/>
    </source>
</evidence>
<name>A0A4C1XUT6_EUMVA</name>
<feature type="region of interest" description="Disordered" evidence="1">
    <location>
        <begin position="45"/>
        <end position="117"/>
    </location>
</feature>
<dbReference type="Proteomes" id="UP000299102">
    <property type="component" value="Unassembled WGS sequence"/>
</dbReference>
<evidence type="ECO:0000256" key="1">
    <source>
        <dbReference type="SAM" id="MobiDB-lite"/>
    </source>
</evidence>
<dbReference type="EMBL" id="BGZK01000944">
    <property type="protein sequence ID" value="GBP65977.1"/>
    <property type="molecule type" value="Genomic_DNA"/>
</dbReference>
<comment type="caution">
    <text evidence="2">The sequence shown here is derived from an EMBL/GenBank/DDBJ whole genome shotgun (WGS) entry which is preliminary data.</text>
</comment>
<gene>
    <name evidence="2" type="ORF">EVAR_45898_1</name>
</gene>
<reference evidence="2 3" key="1">
    <citation type="journal article" date="2019" name="Commun. Biol.">
        <title>The bagworm genome reveals a unique fibroin gene that provides high tensile strength.</title>
        <authorList>
            <person name="Kono N."/>
            <person name="Nakamura H."/>
            <person name="Ohtoshi R."/>
            <person name="Tomita M."/>
            <person name="Numata K."/>
            <person name="Arakawa K."/>
        </authorList>
    </citation>
    <scope>NUCLEOTIDE SEQUENCE [LARGE SCALE GENOMIC DNA]</scope>
</reference>
<sequence>MDAGDLRDAGYGQIFELILLRKYANAEIHPPNNVRERVVTRPRPLKEWTQRRPDMTEYNIGKTDLQYTDGLPPSKSPYAPHRAGSSSTSAPRAPHRHSREPPAPADSRATSNDGAVSSCSFCGIGHLT</sequence>
<proteinExistence type="predicted"/>
<evidence type="ECO:0000313" key="3">
    <source>
        <dbReference type="Proteomes" id="UP000299102"/>
    </source>
</evidence>
<protein>
    <submittedName>
        <fullName evidence="2">Uncharacterized protein</fullName>
    </submittedName>
</protein>
<feature type="compositionally biased region" description="Polar residues" evidence="1">
    <location>
        <begin position="108"/>
        <end position="117"/>
    </location>
</feature>